<organism evidence="2 3">
    <name type="scientific">Paenibacillus monticola</name>
    <dbReference type="NCBI Taxonomy" id="2666075"/>
    <lineage>
        <taxon>Bacteria</taxon>
        <taxon>Bacillati</taxon>
        <taxon>Bacillota</taxon>
        <taxon>Bacilli</taxon>
        <taxon>Bacillales</taxon>
        <taxon>Paenibacillaceae</taxon>
        <taxon>Paenibacillus</taxon>
    </lineage>
</organism>
<dbReference type="RefSeq" id="WP_154121040.1">
    <property type="nucleotide sequence ID" value="NZ_WJXB01000009.1"/>
</dbReference>
<dbReference type="InterPro" id="IPR051531">
    <property type="entry name" value="N-acetyltransferase"/>
</dbReference>
<dbReference type="PANTHER" id="PTHR43792">
    <property type="entry name" value="GNAT FAMILY, PUTATIVE (AFU_ORTHOLOGUE AFUA_3G00765)-RELATED-RELATED"/>
    <property type="match status" value="1"/>
</dbReference>
<evidence type="ECO:0000259" key="1">
    <source>
        <dbReference type="PROSITE" id="PS51186"/>
    </source>
</evidence>
<dbReference type="EMBL" id="WJXB01000009">
    <property type="protein sequence ID" value="MRN55531.1"/>
    <property type="molecule type" value="Genomic_DNA"/>
</dbReference>
<gene>
    <name evidence="2" type="ORF">GJB61_21335</name>
</gene>
<proteinExistence type="predicted"/>
<dbReference type="PANTHER" id="PTHR43792:SF9">
    <property type="entry name" value="RIBOSOMAL-PROTEIN-ALANINE ACETYLTRANSFERASE"/>
    <property type="match status" value="1"/>
</dbReference>
<evidence type="ECO:0000313" key="2">
    <source>
        <dbReference type="EMBL" id="MRN55531.1"/>
    </source>
</evidence>
<name>A0A7X2H8N8_9BACL</name>
<evidence type="ECO:0000313" key="3">
    <source>
        <dbReference type="Proteomes" id="UP000463051"/>
    </source>
</evidence>
<keyword evidence="3" id="KW-1185">Reference proteome</keyword>
<comment type="caution">
    <text evidence="2">The sequence shown here is derived from an EMBL/GenBank/DDBJ whole genome shotgun (WGS) entry which is preliminary data.</text>
</comment>
<reference evidence="2 3" key="1">
    <citation type="submission" date="2019-11" db="EMBL/GenBank/DDBJ databases">
        <title>Paenibacillus monticola sp. nov., a novel PGPR strain isolated from mountain sample in China.</title>
        <authorList>
            <person name="Zhao Q."/>
            <person name="Li H.-P."/>
            <person name="Zhang J.-L."/>
        </authorList>
    </citation>
    <scope>NUCLEOTIDE SEQUENCE [LARGE SCALE GENOMIC DNA]</scope>
    <source>
        <strain evidence="2 3">LC-T2</strain>
    </source>
</reference>
<accession>A0A7X2H8N8</accession>
<dbReference type="Proteomes" id="UP000463051">
    <property type="component" value="Unassembled WGS sequence"/>
</dbReference>
<dbReference type="Pfam" id="PF13302">
    <property type="entry name" value="Acetyltransf_3"/>
    <property type="match status" value="1"/>
</dbReference>
<keyword evidence="2" id="KW-0808">Transferase</keyword>
<dbReference type="InterPro" id="IPR000182">
    <property type="entry name" value="GNAT_dom"/>
</dbReference>
<feature type="domain" description="N-acetyltransferase" evidence="1">
    <location>
        <begin position="16"/>
        <end position="180"/>
    </location>
</feature>
<dbReference type="GO" id="GO:0008999">
    <property type="term" value="F:protein-N-terminal-alanine acetyltransferase activity"/>
    <property type="evidence" value="ECO:0007669"/>
    <property type="project" value="TreeGrafter"/>
</dbReference>
<dbReference type="AlphaFoldDB" id="A0A7X2H8N8"/>
<dbReference type="Gene3D" id="3.40.630.30">
    <property type="match status" value="1"/>
</dbReference>
<dbReference type="InterPro" id="IPR016181">
    <property type="entry name" value="Acyl_CoA_acyltransferase"/>
</dbReference>
<dbReference type="PROSITE" id="PS51186">
    <property type="entry name" value="GNAT"/>
    <property type="match status" value="1"/>
</dbReference>
<dbReference type="GO" id="GO:0005737">
    <property type="term" value="C:cytoplasm"/>
    <property type="evidence" value="ECO:0007669"/>
    <property type="project" value="TreeGrafter"/>
</dbReference>
<dbReference type="SUPFAM" id="SSF55729">
    <property type="entry name" value="Acyl-CoA N-acyltransferases (Nat)"/>
    <property type="match status" value="1"/>
</dbReference>
<sequence length="184" mass="20862">MYLCNGAIPTLTGRRLELRTMKNEDAAALFRIWSHPEVVPWLGAPPLSSVTETEQLIALLSKMALEEENLRWSIVGPGGEVMGSCGYNSWQLPGAYRGEIGCDLSPDFWGQGYMKEALELVLEYGFTTMGLNRVEAYCYPDNVRAHQLVDTLGFQREGLLRQYRHTPSGFQDVDLFALLRQEWR</sequence>
<protein>
    <submittedName>
        <fullName evidence="2">GNAT family N-acetyltransferase</fullName>
    </submittedName>
</protein>